<feature type="non-terminal residue" evidence="2">
    <location>
        <position position="1"/>
    </location>
</feature>
<dbReference type="AlphaFoldDB" id="A0A4Y2HEJ0"/>
<dbReference type="EMBL" id="BGPR01102634">
    <property type="protein sequence ID" value="GBM63727.1"/>
    <property type="molecule type" value="Genomic_DNA"/>
</dbReference>
<evidence type="ECO:0000313" key="3">
    <source>
        <dbReference type="EMBL" id="GBM63739.1"/>
    </source>
</evidence>
<evidence type="ECO:0000313" key="1">
    <source>
        <dbReference type="EMBL" id="GBM63709.1"/>
    </source>
</evidence>
<name>A0A4Y2HEJ0_ARAVE</name>
<gene>
    <name evidence="3" type="ORF">AVEN_112412_1</name>
    <name evidence="1" type="ORF">AVEN_20763_1</name>
    <name evidence="2" type="ORF">AVEN_76118_1</name>
</gene>
<dbReference type="EMBL" id="BGPR01102629">
    <property type="protein sequence ID" value="GBM63709.1"/>
    <property type="molecule type" value="Genomic_DNA"/>
</dbReference>
<comment type="caution">
    <text evidence="2">The sequence shown here is derived from an EMBL/GenBank/DDBJ whole genome shotgun (WGS) entry which is preliminary data.</text>
</comment>
<organism evidence="2 4">
    <name type="scientific">Araneus ventricosus</name>
    <name type="common">Orbweaver spider</name>
    <name type="synonym">Epeira ventricosa</name>
    <dbReference type="NCBI Taxonomy" id="182803"/>
    <lineage>
        <taxon>Eukaryota</taxon>
        <taxon>Metazoa</taxon>
        <taxon>Ecdysozoa</taxon>
        <taxon>Arthropoda</taxon>
        <taxon>Chelicerata</taxon>
        <taxon>Arachnida</taxon>
        <taxon>Araneae</taxon>
        <taxon>Araneomorphae</taxon>
        <taxon>Entelegynae</taxon>
        <taxon>Araneoidea</taxon>
        <taxon>Araneidae</taxon>
        <taxon>Araneus</taxon>
    </lineage>
</organism>
<proteinExistence type="predicted"/>
<accession>A0A4Y2HEJ0</accession>
<evidence type="ECO:0000313" key="4">
    <source>
        <dbReference type="Proteomes" id="UP000499080"/>
    </source>
</evidence>
<keyword evidence="4" id="KW-1185">Reference proteome</keyword>
<dbReference type="Proteomes" id="UP000499080">
    <property type="component" value="Unassembled WGS sequence"/>
</dbReference>
<reference evidence="2 4" key="1">
    <citation type="journal article" date="2019" name="Sci. Rep.">
        <title>Orb-weaving spider Araneus ventricosus genome elucidates the spidroin gene catalogue.</title>
        <authorList>
            <person name="Kono N."/>
            <person name="Nakamura H."/>
            <person name="Ohtoshi R."/>
            <person name="Moran D.A.P."/>
            <person name="Shinohara A."/>
            <person name="Yoshida Y."/>
            <person name="Fujiwara M."/>
            <person name="Mori M."/>
            <person name="Tomita M."/>
            <person name="Arakawa K."/>
        </authorList>
    </citation>
    <scope>NUCLEOTIDE SEQUENCE [LARGE SCALE GENOMIC DNA]</scope>
</reference>
<evidence type="ECO:0000313" key="2">
    <source>
        <dbReference type="EMBL" id="GBM63727.1"/>
    </source>
</evidence>
<dbReference type="EMBL" id="BGPR01102637">
    <property type="protein sequence ID" value="GBM63739.1"/>
    <property type="molecule type" value="Genomic_DNA"/>
</dbReference>
<protein>
    <submittedName>
        <fullName evidence="2">Uncharacterized protein</fullName>
    </submittedName>
</protein>
<sequence length="36" mass="4073">DSSPEISHSVEEAEMISDSIQHDLCDLQIESLMLDR</sequence>